<sequence>MTQAGYQNSPPPNVQPMTQAGYQSSPPPHPNVQPMTQTGYQSPPPAASSNQHQLPRKALVSDRPPANNQRGSALYSNPGRPQDPPPPQQQQQQFVESARSLETQPAGWPKIVNVGDLPLTVFIITHSRWSPKTERCGCWTYISAGLHSVNQPEMVFTIRQRANEGREDWPRMPVEWARLLYLAGRDSRTNLDAHHLCKIYFQDPLKVDVGGVMYEANLDLWLEFQNMGALVHLEHHCEYVDLPPLPYPRHHVMALTHREAAVAEEFGGHRILSRLIFETSWFPVPPWVDRDRGDVMSMADNAGSIYITAPVPSARIYGLSAVIVNDTHILLRVPEDRAKRAAFQNYVQRQCEQGQGMRFQCYLPSDSDSLLSWKTGNKQPQYLAMSNEIKRTTMNFVIIAPSMPKDECNMVEDGYGLLLTDPTWMRMRDAIVGGRYFEVVLYDNSELKPMTVCLQWGRNVEEPPRLSWKNMAGG</sequence>
<evidence type="ECO:0000313" key="3">
    <source>
        <dbReference type="Proteomes" id="UP001276659"/>
    </source>
</evidence>
<reference evidence="2" key="1">
    <citation type="submission" date="2022-11" db="EMBL/GenBank/DDBJ databases">
        <title>Chromosomal genome sequence assembly and mating type (MAT) locus characterization of the leprose asexual lichenized fungus Lepraria neglecta (Nyl.) Erichsen.</title>
        <authorList>
            <person name="Allen J.L."/>
            <person name="Pfeffer B."/>
        </authorList>
    </citation>
    <scope>NUCLEOTIDE SEQUENCE</scope>
    <source>
        <strain evidence="2">Allen 5258</strain>
    </source>
</reference>
<evidence type="ECO:0000313" key="2">
    <source>
        <dbReference type="EMBL" id="KAK3166665.1"/>
    </source>
</evidence>
<keyword evidence="3" id="KW-1185">Reference proteome</keyword>
<name>A0AAD9YW42_9LECA</name>
<dbReference type="EMBL" id="JASNWA010000011">
    <property type="protein sequence ID" value="KAK3166665.1"/>
    <property type="molecule type" value="Genomic_DNA"/>
</dbReference>
<evidence type="ECO:0000256" key="1">
    <source>
        <dbReference type="SAM" id="MobiDB-lite"/>
    </source>
</evidence>
<feature type="compositionally biased region" description="Polar residues" evidence="1">
    <location>
        <begin position="66"/>
        <end position="75"/>
    </location>
</feature>
<feature type="compositionally biased region" description="Polar residues" evidence="1">
    <location>
        <begin position="33"/>
        <end position="53"/>
    </location>
</feature>
<accession>A0AAD9YW42</accession>
<feature type="compositionally biased region" description="Polar residues" evidence="1">
    <location>
        <begin position="15"/>
        <end position="24"/>
    </location>
</feature>
<feature type="region of interest" description="Disordered" evidence="1">
    <location>
        <begin position="1"/>
        <end position="102"/>
    </location>
</feature>
<protein>
    <submittedName>
        <fullName evidence="2">Uncharacterized protein</fullName>
    </submittedName>
</protein>
<dbReference type="Proteomes" id="UP001276659">
    <property type="component" value="Unassembled WGS sequence"/>
</dbReference>
<comment type="caution">
    <text evidence="2">The sequence shown here is derived from an EMBL/GenBank/DDBJ whole genome shotgun (WGS) entry which is preliminary data.</text>
</comment>
<organism evidence="2 3">
    <name type="scientific">Lepraria neglecta</name>
    <dbReference type="NCBI Taxonomy" id="209136"/>
    <lineage>
        <taxon>Eukaryota</taxon>
        <taxon>Fungi</taxon>
        <taxon>Dikarya</taxon>
        <taxon>Ascomycota</taxon>
        <taxon>Pezizomycotina</taxon>
        <taxon>Lecanoromycetes</taxon>
        <taxon>OSLEUM clade</taxon>
        <taxon>Lecanoromycetidae</taxon>
        <taxon>Lecanorales</taxon>
        <taxon>Lecanorineae</taxon>
        <taxon>Stereocaulaceae</taxon>
        <taxon>Lepraria</taxon>
    </lineage>
</organism>
<proteinExistence type="predicted"/>
<gene>
    <name evidence="2" type="ORF">OEA41_009790</name>
</gene>
<dbReference type="AlphaFoldDB" id="A0AAD9YW42"/>